<comment type="similarity">
    <text evidence="2">Belongs to the MreD family.</text>
</comment>
<organism evidence="9 10">
    <name type="scientific">Candidatus Pelagibacter giovannonii</name>
    <dbReference type="NCBI Taxonomy" id="2563896"/>
    <lineage>
        <taxon>Bacteria</taxon>
        <taxon>Pseudomonadati</taxon>
        <taxon>Pseudomonadota</taxon>
        <taxon>Alphaproteobacteria</taxon>
        <taxon>Candidatus Pelagibacterales</taxon>
        <taxon>Candidatus Pelagibacteraceae</taxon>
        <taxon>Candidatus Pelagibacter</taxon>
    </lineage>
</organism>
<dbReference type="Proteomes" id="UP000501094">
    <property type="component" value="Chromosome"/>
</dbReference>
<feature type="transmembrane region" description="Helical" evidence="8">
    <location>
        <begin position="12"/>
        <end position="30"/>
    </location>
</feature>
<evidence type="ECO:0000256" key="5">
    <source>
        <dbReference type="ARBA" id="ARBA00022960"/>
    </source>
</evidence>
<evidence type="ECO:0000256" key="3">
    <source>
        <dbReference type="ARBA" id="ARBA00022475"/>
    </source>
</evidence>
<dbReference type="GO" id="GO:0008360">
    <property type="term" value="P:regulation of cell shape"/>
    <property type="evidence" value="ECO:0007669"/>
    <property type="project" value="UniProtKB-KW"/>
</dbReference>
<evidence type="ECO:0000256" key="2">
    <source>
        <dbReference type="ARBA" id="ARBA00007776"/>
    </source>
</evidence>
<keyword evidence="3" id="KW-1003">Cell membrane</keyword>
<proteinExistence type="inferred from homology"/>
<dbReference type="AlphaFoldDB" id="A0A6H1Q3A5"/>
<protein>
    <submittedName>
        <fullName evidence="9">Rod shape-determining protein MreD</fullName>
    </submittedName>
</protein>
<evidence type="ECO:0000313" key="9">
    <source>
        <dbReference type="EMBL" id="QIZ21407.1"/>
    </source>
</evidence>
<comment type="subcellular location">
    <subcellularLocation>
        <location evidence="1">Cell membrane</location>
        <topology evidence="1">Multi-pass membrane protein</topology>
    </subcellularLocation>
</comment>
<feature type="transmembrane region" description="Helical" evidence="8">
    <location>
        <begin position="81"/>
        <end position="99"/>
    </location>
</feature>
<feature type="transmembrane region" description="Helical" evidence="8">
    <location>
        <begin position="111"/>
        <end position="130"/>
    </location>
</feature>
<name>A0A6H1Q3A5_9PROT</name>
<evidence type="ECO:0000313" key="10">
    <source>
        <dbReference type="Proteomes" id="UP000501094"/>
    </source>
</evidence>
<keyword evidence="4 8" id="KW-0812">Transmembrane</keyword>
<dbReference type="InterPro" id="IPR007227">
    <property type="entry name" value="Cell_shape_determining_MreD"/>
</dbReference>
<dbReference type="GO" id="GO:0005886">
    <property type="term" value="C:plasma membrane"/>
    <property type="evidence" value="ECO:0007669"/>
    <property type="project" value="UniProtKB-SubCell"/>
</dbReference>
<reference evidence="9 10" key="1">
    <citation type="journal article" date="2020" name="Nat. Microbiol.">
        <title>Lysogenic host-virus interactions in SAR11 marine bacteria.</title>
        <authorList>
            <person name="Morris R.M."/>
            <person name="Cain K.R."/>
            <person name="Hvorecny K.L."/>
            <person name="Kollman J.M."/>
        </authorList>
    </citation>
    <scope>NUCLEOTIDE SEQUENCE [LARGE SCALE GENOMIC DNA]</scope>
    <source>
        <strain evidence="9 10">NP1</strain>
    </source>
</reference>
<evidence type="ECO:0000256" key="6">
    <source>
        <dbReference type="ARBA" id="ARBA00022989"/>
    </source>
</evidence>
<keyword evidence="5" id="KW-0133">Cell shape</keyword>
<keyword evidence="6 8" id="KW-1133">Transmembrane helix</keyword>
<gene>
    <name evidence="9" type="ORF">E5R92_06395</name>
</gene>
<sequence length="173" mass="20100">MAKIQKHNITQNILKYIPIALLFISVLNEFDFNNLGLIYFSFNFSYILIFYYGLKKSESLGYIYIFIAGLFNDVVGGTPIGISSLMYLILCGAAAYLRNITLRPSLIKDSIFFLITILIINSLLFIYLNFIFNYELNYFDQIINIAFTYLLYFLFANLFDFFEKNILGNRHAG</sequence>
<evidence type="ECO:0000256" key="7">
    <source>
        <dbReference type="ARBA" id="ARBA00023136"/>
    </source>
</evidence>
<feature type="transmembrane region" description="Helical" evidence="8">
    <location>
        <begin position="59"/>
        <end position="75"/>
    </location>
</feature>
<keyword evidence="10" id="KW-1185">Reference proteome</keyword>
<keyword evidence="7 8" id="KW-0472">Membrane</keyword>
<evidence type="ECO:0000256" key="8">
    <source>
        <dbReference type="SAM" id="Phobius"/>
    </source>
</evidence>
<dbReference type="Pfam" id="PF04093">
    <property type="entry name" value="MreD"/>
    <property type="match status" value="1"/>
</dbReference>
<evidence type="ECO:0000256" key="4">
    <source>
        <dbReference type="ARBA" id="ARBA00022692"/>
    </source>
</evidence>
<evidence type="ECO:0000256" key="1">
    <source>
        <dbReference type="ARBA" id="ARBA00004651"/>
    </source>
</evidence>
<accession>A0A6H1Q3A5</accession>
<feature type="transmembrane region" description="Helical" evidence="8">
    <location>
        <begin position="142"/>
        <end position="162"/>
    </location>
</feature>
<dbReference type="RefSeq" id="WP_168607265.1">
    <property type="nucleotide sequence ID" value="NZ_CP038852.1"/>
</dbReference>
<dbReference type="EMBL" id="CP038852">
    <property type="protein sequence ID" value="QIZ21407.1"/>
    <property type="molecule type" value="Genomic_DNA"/>
</dbReference>
<dbReference type="KEGG" id="peg:E5R92_06395"/>
<feature type="transmembrane region" description="Helical" evidence="8">
    <location>
        <begin position="36"/>
        <end position="54"/>
    </location>
</feature>